<accession>K6YLQ3</accession>
<reference evidence="1 2" key="1">
    <citation type="journal article" date="2017" name="Antonie Van Leeuwenhoek">
        <title>Rhizobium rhizosphaerae sp. nov., a novel species isolated from rice rhizosphere.</title>
        <authorList>
            <person name="Zhao J.J."/>
            <person name="Zhang J."/>
            <person name="Zhang R.J."/>
            <person name="Zhang C.W."/>
            <person name="Yin H.Q."/>
            <person name="Zhang X.X."/>
        </authorList>
    </citation>
    <scope>NUCLEOTIDE SEQUENCE [LARGE SCALE GENOMIC DNA]</scope>
    <source>
        <strain evidence="1 2">KMM 241</strain>
    </source>
</reference>
<dbReference type="AlphaFoldDB" id="K6YLQ3"/>
<gene>
    <name evidence="1" type="ORF">GMES_2621</name>
</gene>
<evidence type="ECO:0000313" key="1">
    <source>
        <dbReference type="EMBL" id="GAC24916.1"/>
    </source>
</evidence>
<proteinExistence type="predicted"/>
<dbReference type="Gene3D" id="2.120.10.10">
    <property type="match status" value="1"/>
</dbReference>
<evidence type="ECO:0000313" key="2">
    <source>
        <dbReference type="Proteomes" id="UP000006263"/>
    </source>
</evidence>
<organism evidence="1 2">
    <name type="scientific">Paraglaciecola mesophila KMM 241</name>
    <dbReference type="NCBI Taxonomy" id="1128912"/>
    <lineage>
        <taxon>Bacteria</taxon>
        <taxon>Pseudomonadati</taxon>
        <taxon>Pseudomonadota</taxon>
        <taxon>Gammaproteobacteria</taxon>
        <taxon>Alteromonadales</taxon>
        <taxon>Alteromonadaceae</taxon>
        <taxon>Paraglaciecola</taxon>
    </lineage>
</organism>
<dbReference type="Proteomes" id="UP000006263">
    <property type="component" value="Unassembled WGS sequence"/>
</dbReference>
<comment type="caution">
    <text evidence="1">The sequence shown here is derived from an EMBL/GenBank/DDBJ whole genome shotgun (WGS) entry which is preliminary data.</text>
</comment>
<sequence>MVLLKSPRSKIMQIKSIKRVTRAHKHHAFSDLCEFEGSLYCCFRVASNHVSDDGVINVLTLTDNGQITYKQRISLPSSDLRDPKLSITPSGELMLLAYSRRTRSSNSVGVLGEHSPVIWVSQNGLSWSSPRNVGNKHWWLWRLRWHNQNAYGLAYNRSANAVHFYGGNPKRSFHRDKTNAFSLQTHDKGYPNESDMCFAEDGTAYVVLRRDSDTYSAQFGISKSPYTHWHWIDLGFYLGGPNMLKLDEHNALLAGRIIYKGKFVTAILNLELKSAKITLLVVLPSSGDNSYPGMVKRKDTVFVSYYSSHQDQQAHIYLAQIAL</sequence>
<dbReference type="eggNOG" id="COG1621">
    <property type="taxonomic scope" value="Bacteria"/>
</dbReference>
<name>K6YLQ3_9ALTE</name>
<protein>
    <submittedName>
        <fullName evidence="1">Signal peptide prediction</fullName>
    </submittedName>
</protein>
<dbReference type="EMBL" id="BAEP01000054">
    <property type="protein sequence ID" value="GAC24916.1"/>
    <property type="molecule type" value="Genomic_DNA"/>
</dbReference>